<protein>
    <submittedName>
        <fullName evidence="3">Membrane protein</fullName>
    </submittedName>
</protein>
<dbReference type="Proteomes" id="UP000070612">
    <property type="component" value="Unassembled WGS sequence"/>
</dbReference>
<keyword evidence="1" id="KW-0472">Membrane</keyword>
<accession>A0A132PV37</accession>
<keyword evidence="1" id="KW-0812">Transmembrane</keyword>
<evidence type="ECO:0000313" key="3">
    <source>
        <dbReference type="EMBL" id="KWX26196.1"/>
    </source>
</evidence>
<reference evidence="3 5" key="1">
    <citation type="submission" date="2015-07" db="EMBL/GenBank/DDBJ databases">
        <title>A draft genome sequence of Mycobacterium wolinskyi.</title>
        <authorList>
            <person name="de Man T.J."/>
            <person name="Perry K.A."/>
            <person name="Coulliette A.D."/>
            <person name="Jensen B."/>
            <person name="Toney N.C."/>
            <person name="Limbago B.M."/>
            <person name="Noble-Wang J."/>
        </authorList>
    </citation>
    <scope>NUCLEOTIDE SEQUENCE [LARGE SCALE GENOMIC DNA]</scope>
    <source>
        <strain evidence="3 5">CDC_01</strain>
    </source>
</reference>
<dbReference type="STRING" id="59750.AWC31_35710"/>
<dbReference type="EMBL" id="LGTW01000001">
    <property type="protein sequence ID" value="KWX26196.1"/>
    <property type="molecule type" value="Genomic_DNA"/>
</dbReference>
<keyword evidence="1" id="KW-1133">Transmembrane helix</keyword>
<evidence type="ECO:0000313" key="6">
    <source>
        <dbReference type="Proteomes" id="UP000193964"/>
    </source>
</evidence>
<dbReference type="EMBL" id="LQQA01000030">
    <property type="protein sequence ID" value="ORX11978.1"/>
    <property type="molecule type" value="Genomic_DNA"/>
</dbReference>
<feature type="domain" description="YdbS-like PH" evidence="2">
    <location>
        <begin position="82"/>
        <end position="154"/>
    </location>
</feature>
<dbReference type="PATRIC" id="fig|59750.3.peg.604"/>
<evidence type="ECO:0000313" key="4">
    <source>
        <dbReference type="EMBL" id="ORX11978.1"/>
    </source>
</evidence>
<dbReference type="PANTHER" id="PTHR37938:SF1">
    <property type="entry name" value="BLL0215 PROTEIN"/>
    <property type="match status" value="1"/>
</dbReference>
<keyword evidence="5" id="KW-1185">Reference proteome</keyword>
<dbReference type="Proteomes" id="UP000193964">
    <property type="component" value="Unassembled WGS sequence"/>
</dbReference>
<dbReference type="PANTHER" id="PTHR37938">
    <property type="entry name" value="BLL0215 PROTEIN"/>
    <property type="match status" value="1"/>
</dbReference>
<evidence type="ECO:0000256" key="1">
    <source>
        <dbReference type="SAM" id="Phobius"/>
    </source>
</evidence>
<reference evidence="4 6" key="2">
    <citation type="submission" date="2016-01" db="EMBL/GenBank/DDBJ databases">
        <title>The new phylogeny of the genus Mycobacterium.</title>
        <authorList>
            <person name="Tarcisio F."/>
            <person name="Conor M."/>
            <person name="Antonella G."/>
            <person name="Elisabetta G."/>
            <person name="Giulia F.S."/>
            <person name="Sara T."/>
            <person name="Anna F."/>
            <person name="Clotilde B."/>
            <person name="Roberto B."/>
            <person name="Veronica D.S."/>
            <person name="Fabio R."/>
            <person name="Monica P."/>
            <person name="Olivier J."/>
            <person name="Enrico T."/>
            <person name="Nicola S."/>
        </authorList>
    </citation>
    <scope>NUCLEOTIDE SEQUENCE [LARGE SCALE GENOMIC DNA]</scope>
    <source>
        <strain evidence="4 6">ATCC 700010</strain>
    </source>
</reference>
<proteinExistence type="predicted"/>
<gene>
    <name evidence="3" type="ORF">AFM11_02930</name>
    <name evidence="4" type="ORF">AWC31_35710</name>
</gene>
<comment type="caution">
    <text evidence="3">The sequence shown here is derived from an EMBL/GenBank/DDBJ whole genome shotgun (WGS) entry which is preliminary data.</text>
</comment>
<dbReference type="OrthoDB" id="4350422at2"/>
<dbReference type="InterPro" id="IPR005182">
    <property type="entry name" value="YdbS-like_PH"/>
</dbReference>
<evidence type="ECO:0000259" key="2">
    <source>
        <dbReference type="Pfam" id="PF03703"/>
    </source>
</evidence>
<organism evidence="3 5">
    <name type="scientific">Mycolicibacterium wolinskyi</name>
    <dbReference type="NCBI Taxonomy" id="59750"/>
    <lineage>
        <taxon>Bacteria</taxon>
        <taxon>Bacillati</taxon>
        <taxon>Actinomycetota</taxon>
        <taxon>Actinomycetes</taxon>
        <taxon>Mycobacteriales</taxon>
        <taxon>Mycobacteriaceae</taxon>
        <taxon>Mycolicibacterium</taxon>
    </lineage>
</organism>
<name>A0A132PV37_9MYCO</name>
<dbReference type="RefSeq" id="WP_067843520.1">
    <property type="nucleotide sequence ID" value="NZ_JACKUA010000032.1"/>
</dbReference>
<dbReference type="Pfam" id="PF03703">
    <property type="entry name" value="bPH_2"/>
    <property type="match status" value="1"/>
</dbReference>
<dbReference type="AlphaFoldDB" id="A0A132PV37"/>
<evidence type="ECO:0000313" key="5">
    <source>
        <dbReference type="Proteomes" id="UP000070612"/>
    </source>
</evidence>
<feature type="transmembrane region" description="Helical" evidence="1">
    <location>
        <begin position="25"/>
        <end position="46"/>
    </location>
</feature>
<feature type="transmembrane region" description="Helical" evidence="1">
    <location>
        <begin position="58"/>
        <end position="83"/>
    </location>
</feature>
<sequence>MGYPENVLANDEQVVLHRHPHWKRLIGAVFVLVLASAAAAFVAAVVNTMDWQATAKNVLFIVIGVIWLVVVGWLTIWPFLNWWTTHFVITDRRVMFRQGVLTRSGIDIPLARINSVEFRHGLSDRLLRTGTLIIESASQDPLEFHDIPRVEQVHSLLYHEVFDTLGSEESPS</sequence>